<name>A0A7J8BAF5_ROUAE</name>
<organism evidence="1 2">
    <name type="scientific">Rousettus aegyptiacus</name>
    <name type="common">Egyptian fruit bat</name>
    <name type="synonym">Pteropus aegyptiacus</name>
    <dbReference type="NCBI Taxonomy" id="9407"/>
    <lineage>
        <taxon>Eukaryota</taxon>
        <taxon>Metazoa</taxon>
        <taxon>Chordata</taxon>
        <taxon>Craniata</taxon>
        <taxon>Vertebrata</taxon>
        <taxon>Euteleostomi</taxon>
        <taxon>Mammalia</taxon>
        <taxon>Eutheria</taxon>
        <taxon>Laurasiatheria</taxon>
        <taxon>Chiroptera</taxon>
        <taxon>Yinpterochiroptera</taxon>
        <taxon>Pteropodoidea</taxon>
        <taxon>Pteropodidae</taxon>
        <taxon>Rousettinae</taxon>
        <taxon>Rousettus</taxon>
    </lineage>
</organism>
<accession>A0A7J8BAF5</accession>
<evidence type="ECO:0000313" key="1">
    <source>
        <dbReference type="EMBL" id="KAF6395435.1"/>
    </source>
</evidence>
<evidence type="ECO:0000313" key="2">
    <source>
        <dbReference type="Proteomes" id="UP000593571"/>
    </source>
</evidence>
<dbReference type="AlphaFoldDB" id="A0A7J8BAF5"/>
<protein>
    <submittedName>
        <fullName evidence="1">Uncharacterized protein</fullName>
    </submittedName>
</protein>
<keyword evidence="2" id="KW-1185">Reference proteome</keyword>
<reference evidence="1 2" key="1">
    <citation type="journal article" date="2020" name="Nature">
        <title>Six reference-quality genomes reveal evolution of bat adaptations.</title>
        <authorList>
            <person name="Jebb D."/>
            <person name="Huang Z."/>
            <person name="Pippel M."/>
            <person name="Hughes G.M."/>
            <person name="Lavrichenko K."/>
            <person name="Devanna P."/>
            <person name="Winkler S."/>
            <person name="Jermiin L.S."/>
            <person name="Skirmuntt E.C."/>
            <person name="Katzourakis A."/>
            <person name="Burkitt-Gray L."/>
            <person name="Ray D.A."/>
            <person name="Sullivan K.A.M."/>
            <person name="Roscito J.G."/>
            <person name="Kirilenko B.M."/>
            <person name="Davalos L.M."/>
            <person name="Corthals A.P."/>
            <person name="Power M.L."/>
            <person name="Jones G."/>
            <person name="Ransome R.D."/>
            <person name="Dechmann D.K.N."/>
            <person name="Locatelli A.G."/>
            <person name="Puechmaille S.J."/>
            <person name="Fedrigo O."/>
            <person name="Jarvis E.D."/>
            <person name="Hiller M."/>
            <person name="Vernes S.C."/>
            <person name="Myers E.W."/>
            <person name="Teeling E.C."/>
        </authorList>
    </citation>
    <scope>NUCLEOTIDE SEQUENCE [LARGE SCALE GENOMIC DNA]</scope>
    <source>
        <strain evidence="1">MRouAeg1</strain>
        <tissue evidence="1">Muscle</tissue>
    </source>
</reference>
<dbReference type="EMBL" id="JACASE010000018">
    <property type="protein sequence ID" value="KAF6395435.1"/>
    <property type="molecule type" value="Genomic_DNA"/>
</dbReference>
<sequence>MLPASHYAFPCQTYGTSCGSPLLLCPCVPELSAVFSKARPCSWAVRHATCESPSPSELSLGGRRVGGSQSPSCISSLASQRLTPSCRKESPFTYGLVGMRCPLPLWMLTWRGLARLSGVAHFWHRPTREWPVTWGEPLGPLLRM</sequence>
<gene>
    <name evidence="1" type="ORF">HJG63_009990</name>
</gene>
<comment type="caution">
    <text evidence="1">The sequence shown here is derived from an EMBL/GenBank/DDBJ whole genome shotgun (WGS) entry which is preliminary data.</text>
</comment>
<proteinExistence type="predicted"/>
<dbReference type="Proteomes" id="UP000593571">
    <property type="component" value="Unassembled WGS sequence"/>
</dbReference>